<name>A0ACB9QWV3_9MYRT</name>
<evidence type="ECO:0000313" key="1">
    <source>
        <dbReference type="EMBL" id="KAI4371115.1"/>
    </source>
</evidence>
<gene>
    <name evidence="1" type="ORF">MLD38_019384</name>
</gene>
<accession>A0ACB9QWV3</accession>
<dbReference type="EMBL" id="CM042884">
    <property type="protein sequence ID" value="KAI4371115.1"/>
    <property type="molecule type" value="Genomic_DNA"/>
</dbReference>
<keyword evidence="2" id="KW-1185">Reference proteome</keyword>
<proteinExistence type="predicted"/>
<evidence type="ECO:0000313" key="2">
    <source>
        <dbReference type="Proteomes" id="UP001057402"/>
    </source>
</evidence>
<dbReference type="Proteomes" id="UP001057402">
    <property type="component" value="Chromosome 5"/>
</dbReference>
<organism evidence="1 2">
    <name type="scientific">Melastoma candidum</name>
    <dbReference type="NCBI Taxonomy" id="119954"/>
    <lineage>
        <taxon>Eukaryota</taxon>
        <taxon>Viridiplantae</taxon>
        <taxon>Streptophyta</taxon>
        <taxon>Embryophyta</taxon>
        <taxon>Tracheophyta</taxon>
        <taxon>Spermatophyta</taxon>
        <taxon>Magnoliopsida</taxon>
        <taxon>eudicotyledons</taxon>
        <taxon>Gunneridae</taxon>
        <taxon>Pentapetalae</taxon>
        <taxon>rosids</taxon>
        <taxon>malvids</taxon>
        <taxon>Myrtales</taxon>
        <taxon>Melastomataceae</taxon>
        <taxon>Melastomatoideae</taxon>
        <taxon>Melastomateae</taxon>
        <taxon>Melastoma</taxon>
    </lineage>
</organism>
<reference evidence="2" key="1">
    <citation type="journal article" date="2023" name="Front. Plant Sci.">
        <title>Chromosomal-level genome assembly of Melastoma candidum provides insights into trichome evolution.</title>
        <authorList>
            <person name="Zhong Y."/>
            <person name="Wu W."/>
            <person name="Sun C."/>
            <person name="Zou P."/>
            <person name="Liu Y."/>
            <person name="Dai S."/>
            <person name="Zhou R."/>
        </authorList>
    </citation>
    <scope>NUCLEOTIDE SEQUENCE [LARGE SCALE GENOMIC DNA]</scope>
</reference>
<protein>
    <submittedName>
        <fullName evidence="1">Uncharacterized protein</fullName>
    </submittedName>
</protein>
<comment type="caution">
    <text evidence="1">The sequence shown here is derived from an EMBL/GenBank/DDBJ whole genome shotgun (WGS) entry which is preliminary data.</text>
</comment>
<sequence length="397" mass="44335">MKPLQEVRSGIIVIICIFIFFKVKRNKRPTNLSTISAEVDDNDAITEESPQFDLDIIRAATGNFSEANKLGQGGFGPVFRGKLPNGTEIAVKRLSQNSGQGEYEFKNEARLLSRLQHRNLVKLLGYCLEGIERLLVYEFVPNASLEKFIFDPLKRVLLDWDTRYKIITGIARGLLYLHEDSRLRIIHRDLKASNILLDMDMNAKVSDFGTARLFEIDQTQADTSQIMGTYGYMAPEYVLRGHYSLKSDVFSFGVLVLEIVSGRRNLEPRSGQDMELLIGHVWKNWREGNISGIVDPAVTSGYTPNILRCIHIGLLCVQQNEATRPSMSSVVLMLNSQSVTLSVPTEPAFLMNMSPINNSDISSGYDSTSNATKADPSGNKADAFSINEASITDPYPR</sequence>